<protein>
    <submittedName>
        <fullName evidence="1">Uncharacterized protein</fullName>
    </submittedName>
</protein>
<proteinExistence type="predicted"/>
<name>A0A2U3KR09_9BACT</name>
<sequence>MDPVAEDTEFQEVNAAVDGDREHLSKVEKFTLDRVRMVSSWLSPVRELWL</sequence>
<evidence type="ECO:0000313" key="2">
    <source>
        <dbReference type="Proteomes" id="UP000238701"/>
    </source>
</evidence>
<gene>
    <name evidence="1" type="ORF">SBA1_420016</name>
</gene>
<organism evidence="1 2">
    <name type="scientific">Candidatus Sulfotelmatobacter kueseliae</name>
    <dbReference type="NCBI Taxonomy" id="2042962"/>
    <lineage>
        <taxon>Bacteria</taxon>
        <taxon>Pseudomonadati</taxon>
        <taxon>Acidobacteriota</taxon>
        <taxon>Terriglobia</taxon>
        <taxon>Terriglobales</taxon>
        <taxon>Candidatus Korobacteraceae</taxon>
        <taxon>Candidatus Sulfotelmatobacter</taxon>
    </lineage>
</organism>
<dbReference type="EMBL" id="OMOD01000136">
    <property type="protein sequence ID" value="SPF42096.1"/>
    <property type="molecule type" value="Genomic_DNA"/>
</dbReference>
<reference evidence="2" key="1">
    <citation type="submission" date="2018-02" db="EMBL/GenBank/DDBJ databases">
        <authorList>
            <person name="Hausmann B."/>
        </authorList>
    </citation>
    <scope>NUCLEOTIDE SEQUENCE [LARGE SCALE GENOMIC DNA]</scope>
    <source>
        <strain evidence="2">Peat soil MAG SbA1</strain>
    </source>
</reference>
<evidence type="ECO:0000313" key="1">
    <source>
        <dbReference type="EMBL" id="SPF42096.1"/>
    </source>
</evidence>
<accession>A0A2U3KR09</accession>
<dbReference type="AlphaFoldDB" id="A0A2U3KR09"/>
<dbReference type="Proteomes" id="UP000238701">
    <property type="component" value="Unassembled WGS sequence"/>
</dbReference>